<keyword evidence="2" id="KW-1185">Reference proteome</keyword>
<dbReference type="PANTHER" id="PTHR43501:SF1">
    <property type="entry name" value="CYTOSOL NON-SPECIFIC DIPEPTIDASE"/>
    <property type="match status" value="1"/>
</dbReference>
<accession>A0A2I1M9V0</accession>
<dbReference type="AlphaFoldDB" id="A0A2I1M9V0"/>
<dbReference type="GO" id="GO:0005829">
    <property type="term" value="C:cytosol"/>
    <property type="evidence" value="ECO:0007669"/>
    <property type="project" value="TreeGrafter"/>
</dbReference>
<sequence length="460" mass="52343">MDYDNLNSNLKYNIEHTMGYADVETSTDLVNKFILEKANDHNYEVIDLLDSYYIKKGVSPKAIIHLNTDSNFLHKNLELDQNDGARIIAGKNIYLFNAIFVIAALLDLSTNDFDVLITNNNIQKDIKNYSSLKDIIRSDNVINLNLHQSRCIADEFSALNLLNIKVPVLRKELEYSFKTFRLSLNNLIGGHTGEDLDKVRVNSIKATMGLVRKIKSKVDLDILKLQGGDRYDYIPNFASVDFAINCQYENELINTFKLYKNEYIEKNLKYEPDMDIDLSEITVSNINPISDASFSYLSSFVELIPTGAYAVNSNNNQLISSLNLSTVRTFEDYINFIIVLRSLSEESMNEMLEKVKTAASISNSKALTGLSLPRWKNSDTSLTEIFTKSYEELTGDQLEVVKTQYSLDSSMIFFDLDVKIVSLGVEYKQRDDNMFFTDLADIIAVINVIDNVLTHIKIRS</sequence>
<dbReference type="Proteomes" id="UP000234335">
    <property type="component" value="Unassembled WGS sequence"/>
</dbReference>
<dbReference type="GO" id="GO:0006508">
    <property type="term" value="P:proteolysis"/>
    <property type="evidence" value="ECO:0007669"/>
    <property type="project" value="InterPro"/>
</dbReference>
<evidence type="ECO:0000313" key="1">
    <source>
        <dbReference type="EMBL" id="PKZ16902.1"/>
    </source>
</evidence>
<dbReference type="InterPro" id="IPR001160">
    <property type="entry name" value="Peptidase_M20C"/>
</dbReference>
<dbReference type="GO" id="GO:0070573">
    <property type="term" value="F:metallodipeptidase activity"/>
    <property type="evidence" value="ECO:0007669"/>
    <property type="project" value="TreeGrafter"/>
</dbReference>
<protein>
    <submittedName>
        <fullName evidence="1">Uncharacterized protein</fullName>
    </submittedName>
</protein>
<dbReference type="PANTHER" id="PTHR43501">
    <property type="entry name" value="CYTOSOL NON-SPECIFIC DIPEPTIDASE"/>
    <property type="match status" value="1"/>
</dbReference>
<proteinExistence type="predicted"/>
<evidence type="ECO:0000313" key="2">
    <source>
        <dbReference type="Proteomes" id="UP000234335"/>
    </source>
</evidence>
<comment type="caution">
    <text evidence="1">The sequence shown here is derived from an EMBL/GenBank/DDBJ whole genome shotgun (WGS) entry which is preliminary data.</text>
</comment>
<organism evidence="1 2">
    <name type="scientific">Anaerococcus octavius</name>
    <dbReference type="NCBI Taxonomy" id="54007"/>
    <lineage>
        <taxon>Bacteria</taxon>
        <taxon>Bacillati</taxon>
        <taxon>Bacillota</taxon>
        <taxon>Tissierellia</taxon>
        <taxon>Tissierellales</taxon>
        <taxon>Peptoniphilaceae</taxon>
        <taxon>Anaerococcus</taxon>
    </lineage>
</organism>
<reference evidence="1 2" key="1">
    <citation type="submission" date="2017-12" db="EMBL/GenBank/DDBJ databases">
        <title>Phylogenetic diversity of female urinary microbiome.</title>
        <authorList>
            <person name="Thomas-White K."/>
            <person name="Wolfe A.J."/>
        </authorList>
    </citation>
    <scope>NUCLEOTIDE SEQUENCE [LARGE SCALE GENOMIC DNA]</scope>
    <source>
        <strain evidence="1 2">UMB0119</strain>
    </source>
</reference>
<name>A0A2I1M9V0_9FIRM</name>
<gene>
    <name evidence="1" type="ORF">CYJ34_03715</name>
</gene>
<dbReference type="RefSeq" id="WP_101540001.1">
    <property type="nucleotide sequence ID" value="NZ_PKGS01000002.1"/>
</dbReference>
<dbReference type="EMBL" id="PKGS01000002">
    <property type="protein sequence ID" value="PKZ16902.1"/>
    <property type="molecule type" value="Genomic_DNA"/>
</dbReference>